<dbReference type="Gramene" id="Pp3c13_6170V3.2">
    <property type="protein sequence ID" value="Pp3c13_6170V3.2"/>
    <property type="gene ID" value="Pp3c13_6170"/>
</dbReference>
<dbReference type="OMA" id="WTELEYY"/>
<reference evidence="5 7" key="1">
    <citation type="journal article" date="2008" name="Science">
        <title>The Physcomitrella genome reveals evolutionary insights into the conquest of land by plants.</title>
        <authorList>
            <person name="Rensing S."/>
            <person name="Lang D."/>
            <person name="Zimmer A."/>
            <person name="Terry A."/>
            <person name="Salamov A."/>
            <person name="Shapiro H."/>
            <person name="Nishiyama T."/>
            <person name="Perroud P.-F."/>
            <person name="Lindquist E."/>
            <person name="Kamisugi Y."/>
            <person name="Tanahashi T."/>
            <person name="Sakakibara K."/>
            <person name="Fujita T."/>
            <person name="Oishi K."/>
            <person name="Shin-I T."/>
            <person name="Kuroki Y."/>
            <person name="Toyoda A."/>
            <person name="Suzuki Y."/>
            <person name="Hashimoto A."/>
            <person name="Yamaguchi K."/>
            <person name="Sugano A."/>
            <person name="Kohara Y."/>
            <person name="Fujiyama A."/>
            <person name="Anterola A."/>
            <person name="Aoki S."/>
            <person name="Ashton N."/>
            <person name="Barbazuk W.B."/>
            <person name="Barker E."/>
            <person name="Bennetzen J."/>
            <person name="Bezanilla M."/>
            <person name="Blankenship R."/>
            <person name="Cho S.H."/>
            <person name="Dutcher S."/>
            <person name="Estelle M."/>
            <person name="Fawcett J.A."/>
            <person name="Gundlach H."/>
            <person name="Hanada K."/>
            <person name="Heyl A."/>
            <person name="Hicks K.A."/>
            <person name="Hugh J."/>
            <person name="Lohr M."/>
            <person name="Mayer K."/>
            <person name="Melkozernov A."/>
            <person name="Murata T."/>
            <person name="Nelson D."/>
            <person name="Pils B."/>
            <person name="Prigge M."/>
            <person name="Reiss B."/>
            <person name="Renner T."/>
            <person name="Rombauts S."/>
            <person name="Rushton P."/>
            <person name="Sanderfoot A."/>
            <person name="Schween G."/>
            <person name="Shiu S.-H."/>
            <person name="Stueber K."/>
            <person name="Theodoulou F.L."/>
            <person name="Tu H."/>
            <person name="Van de Peer Y."/>
            <person name="Verrier P.J."/>
            <person name="Waters E."/>
            <person name="Wood A."/>
            <person name="Yang L."/>
            <person name="Cove D."/>
            <person name="Cuming A."/>
            <person name="Hasebe M."/>
            <person name="Lucas S."/>
            <person name="Mishler D.B."/>
            <person name="Reski R."/>
            <person name="Grigoriev I."/>
            <person name="Quatrano R.S."/>
            <person name="Boore J.L."/>
        </authorList>
    </citation>
    <scope>NUCLEOTIDE SEQUENCE [LARGE SCALE GENOMIC DNA]</scope>
    <source>
        <strain evidence="6 7">cv. Gransden 2004</strain>
    </source>
</reference>
<comment type="similarity">
    <text evidence="3">Belongs to the iron/ascorbate-dependent oxidoreductase family.</text>
</comment>
<dbReference type="PROSITE" id="PS51471">
    <property type="entry name" value="FE2OG_OXY"/>
    <property type="match status" value="1"/>
</dbReference>
<keyword evidence="3" id="KW-0560">Oxidoreductase</keyword>
<dbReference type="EnsemblPlants" id="Pp3c13_6170V3.1">
    <property type="protein sequence ID" value="Pp3c13_6170V3.1"/>
    <property type="gene ID" value="Pp3c13_6170"/>
</dbReference>
<sequence>MTLPPERIIQNSGLLQTRGLVTHMPNEMDLALPSHNMFSASSHTLPTIDLHSAHLGEQVVSACRDWGFFQVHNHGIPPELLNRLRAHAHCFFELPLQQKERVAACKSNNFYGYGVSKARTYFPNDWMEAFDMEWTPISRVRRHVQQVGLAHARYEDFCGAVEDYASKTEKLAVRLTEQVALGLGLDATAFSRHFEESTTSTVRMNYYPPHPNPSRTLGISPHSDFNIFTILLHDTVPGLQVLKDGKWITVKPSPDTLVINVGDTFQAWCNGRIKSVMHRALVNATEPRLTVVHFFGPHPDTMIVPPAALVDNDNPLRYRSFAYKEMVEQIMHIRGKSVFESPLTSFLL</sequence>
<reference evidence="6" key="3">
    <citation type="submission" date="2020-12" db="UniProtKB">
        <authorList>
            <consortium name="EnsemblPlants"/>
        </authorList>
    </citation>
    <scope>IDENTIFICATION</scope>
</reference>
<dbReference type="PaxDb" id="3218-PP1S182_59V6.1"/>
<dbReference type="SUPFAM" id="SSF51197">
    <property type="entry name" value="Clavaminate synthase-like"/>
    <property type="match status" value="1"/>
</dbReference>
<dbReference type="Proteomes" id="UP000006727">
    <property type="component" value="Chromosome 13"/>
</dbReference>
<accession>A0A2K1JKY7</accession>
<dbReference type="GeneID" id="112290282"/>
<dbReference type="InterPro" id="IPR050231">
    <property type="entry name" value="Iron_ascorbate_oxido_reductase"/>
</dbReference>
<evidence type="ECO:0000313" key="6">
    <source>
        <dbReference type="EnsemblPlants" id="Pp3c13_6170V3.1"/>
    </source>
</evidence>
<dbReference type="KEGG" id="ppp:112290282"/>
<dbReference type="InterPro" id="IPR026992">
    <property type="entry name" value="DIOX_N"/>
</dbReference>
<organism evidence="5">
    <name type="scientific">Physcomitrium patens</name>
    <name type="common">Spreading-leaved earth moss</name>
    <name type="synonym">Physcomitrella patens</name>
    <dbReference type="NCBI Taxonomy" id="3218"/>
    <lineage>
        <taxon>Eukaryota</taxon>
        <taxon>Viridiplantae</taxon>
        <taxon>Streptophyta</taxon>
        <taxon>Embryophyta</taxon>
        <taxon>Bryophyta</taxon>
        <taxon>Bryophytina</taxon>
        <taxon>Bryopsida</taxon>
        <taxon>Funariidae</taxon>
        <taxon>Funariales</taxon>
        <taxon>Funariaceae</taxon>
        <taxon>Physcomitrium</taxon>
    </lineage>
</organism>
<dbReference type="EnsemblPlants" id="Pp3c13_6170V3.2">
    <property type="protein sequence ID" value="Pp3c13_6170V3.2"/>
    <property type="gene ID" value="Pp3c13_6170"/>
</dbReference>
<dbReference type="PANTHER" id="PTHR47990">
    <property type="entry name" value="2-OXOGLUTARATE (2OG) AND FE(II)-DEPENDENT OXYGENASE SUPERFAMILY PROTEIN-RELATED"/>
    <property type="match status" value="1"/>
</dbReference>
<name>A0A2K1JKY7_PHYPA</name>
<gene>
    <name evidence="6" type="primary">LOC112290282</name>
    <name evidence="5" type="ORF">PHYPA_017041</name>
</gene>
<dbReference type="Pfam" id="PF14226">
    <property type="entry name" value="DIOX_N"/>
    <property type="match status" value="1"/>
</dbReference>
<dbReference type="Pfam" id="PF03171">
    <property type="entry name" value="2OG-FeII_Oxy"/>
    <property type="match status" value="1"/>
</dbReference>
<dbReference type="EMBL" id="ABEU02000013">
    <property type="protein sequence ID" value="PNR42212.1"/>
    <property type="molecule type" value="Genomic_DNA"/>
</dbReference>
<dbReference type="Gene3D" id="2.60.120.330">
    <property type="entry name" value="B-lactam Antibiotic, Isopenicillin N Synthase, Chain"/>
    <property type="match status" value="1"/>
</dbReference>
<dbReference type="FunCoup" id="A0A2K1JKY7">
    <property type="interactions" value="15"/>
</dbReference>
<evidence type="ECO:0000256" key="2">
    <source>
        <dbReference type="ARBA" id="ARBA00023004"/>
    </source>
</evidence>
<dbReference type="GO" id="GO:0016706">
    <property type="term" value="F:2-oxoglutarate-dependent dioxygenase activity"/>
    <property type="evidence" value="ECO:0000318"/>
    <property type="project" value="GO_Central"/>
</dbReference>
<dbReference type="RefSeq" id="XP_024392178.1">
    <property type="nucleotide sequence ID" value="XM_024536410.2"/>
</dbReference>
<dbReference type="InterPro" id="IPR027443">
    <property type="entry name" value="IPNS-like_sf"/>
</dbReference>
<dbReference type="AlphaFoldDB" id="A0A2K1JKY7"/>
<reference evidence="5 7" key="2">
    <citation type="journal article" date="2018" name="Plant J.">
        <title>The Physcomitrella patens chromosome-scale assembly reveals moss genome structure and evolution.</title>
        <authorList>
            <person name="Lang D."/>
            <person name="Ullrich K.K."/>
            <person name="Murat F."/>
            <person name="Fuchs J."/>
            <person name="Jenkins J."/>
            <person name="Haas F.B."/>
            <person name="Piednoel M."/>
            <person name="Gundlach H."/>
            <person name="Van Bel M."/>
            <person name="Meyberg R."/>
            <person name="Vives C."/>
            <person name="Morata J."/>
            <person name="Symeonidi A."/>
            <person name="Hiss M."/>
            <person name="Muchero W."/>
            <person name="Kamisugi Y."/>
            <person name="Saleh O."/>
            <person name="Blanc G."/>
            <person name="Decker E.L."/>
            <person name="van Gessel N."/>
            <person name="Grimwood J."/>
            <person name="Hayes R.D."/>
            <person name="Graham S.W."/>
            <person name="Gunter L.E."/>
            <person name="McDaniel S.F."/>
            <person name="Hoernstein S.N.W."/>
            <person name="Larsson A."/>
            <person name="Li F.W."/>
            <person name="Perroud P.F."/>
            <person name="Phillips J."/>
            <person name="Ranjan P."/>
            <person name="Rokshar D.S."/>
            <person name="Rothfels C.J."/>
            <person name="Schneider L."/>
            <person name="Shu S."/>
            <person name="Stevenson D.W."/>
            <person name="Thummler F."/>
            <person name="Tillich M."/>
            <person name="Villarreal Aguilar J.C."/>
            <person name="Widiez T."/>
            <person name="Wong G.K."/>
            <person name="Wymore A."/>
            <person name="Zhang Y."/>
            <person name="Zimmer A.D."/>
            <person name="Quatrano R.S."/>
            <person name="Mayer K.F.X."/>
            <person name="Goodstein D."/>
            <person name="Casacuberta J.M."/>
            <person name="Vandepoele K."/>
            <person name="Reski R."/>
            <person name="Cuming A.C."/>
            <person name="Tuskan G.A."/>
            <person name="Maumus F."/>
            <person name="Salse J."/>
            <person name="Schmutz J."/>
            <person name="Rensing S.A."/>
        </authorList>
    </citation>
    <scope>NUCLEOTIDE SEQUENCE [LARGE SCALE GENOMIC DNA]</scope>
    <source>
        <strain evidence="6 7">cv. Gransden 2004</strain>
    </source>
</reference>
<dbReference type="PRINTS" id="PR00682">
    <property type="entry name" value="IPNSYNTHASE"/>
</dbReference>
<evidence type="ECO:0000313" key="5">
    <source>
        <dbReference type="EMBL" id="PNR42212.1"/>
    </source>
</evidence>
<keyword evidence="7" id="KW-1185">Reference proteome</keyword>
<feature type="domain" description="Fe2OG dioxygenase" evidence="4">
    <location>
        <begin position="198"/>
        <end position="299"/>
    </location>
</feature>
<keyword evidence="2 3" id="KW-0408">Iron</keyword>
<dbReference type="Gramene" id="Pp3c13_6170V3.1">
    <property type="protein sequence ID" value="Pp3c13_6170V3.1"/>
    <property type="gene ID" value="Pp3c13_6170"/>
</dbReference>
<dbReference type="OrthoDB" id="288590at2759"/>
<evidence type="ECO:0000259" key="4">
    <source>
        <dbReference type="PROSITE" id="PS51471"/>
    </source>
</evidence>
<dbReference type="InterPro" id="IPR044861">
    <property type="entry name" value="IPNS-like_FE2OG_OXY"/>
</dbReference>
<evidence type="ECO:0000313" key="7">
    <source>
        <dbReference type="Proteomes" id="UP000006727"/>
    </source>
</evidence>
<evidence type="ECO:0000256" key="3">
    <source>
        <dbReference type="RuleBase" id="RU003682"/>
    </source>
</evidence>
<dbReference type="GO" id="GO:0046872">
    <property type="term" value="F:metal ion binding"/>
    <property type="evidence" value="ECO:0007669"/>
    <property type="project" value="UniProtKB-KW"/>
</dbReference>
<proteinExistence type="inferred from homology"/>
<dbReference type="InterPro" id="IPR005123">
    <property type="entry name" value="Oxoglu/Fe-dep_dioxygenase_dom"/>
</dbReference>
<evidence type="ECO:0000256" key="1">
    <source>
        <dbReference type="ARBA" id="ARBA00022723"/>
    </source>
</evidence>
<keyword evidence="1 3" id="KW-0479">Metal-binding</keyword>
<protein>
    <recommendedName>
        <fullName evidence="4">Fe2OG dioxygenase domain-containing protein</fullName>
    </recommendedName>
</protein>